<dbReference type="InterPro" id="IPR001094">
    <property type="entry name" value="Flavdoxin-like"/>
</dbReference>
<comment type="similarity">
    <text evidence="3 9">Belongs to the flavodoxin family.</text>
</comment>
<keyword evidence="6 9" id="KW-0285">Flavoprotein</keyword>
<evidence type="ECO:0000259" key="10">
    <source>
        <dbReference type="PROSITE" id="PS50902"/>
    </source>
</evidence>
<dbReference type="InterPro" id="IPR010086">
    <property type="entry name" value="Flavodoxin_lc"/>
</dbReference>
<evidence type="ECO:0000256" key="1">
    <source>
        <dbReference type="ARBA" id="ARBA00001917"/>
    </source>
</evidence>
<organism evidence="11 12">
    <name type="scientific">Halanaerobium salsuginis</name>
    <dbReference type="NCBI Taxonomy" id="29563"/>
    <lineage>
        <taxon>Bacteria</taxon>
        <taxon>Bacillati</taxon>
        <taxon>Bacillota</taxon>
        <taxon>Clostridia</taxon>
        <taxon>Halanaerobiales</taxon>
        <taxon>Halanaerobiaceae</taxon>
        <taxon>Halanaerobium</taxon>
    </lineage>
</organism>
<dbReference type="EMBL" id="FOTI01000038">
    <property type="protein sequence ID" value="SFL87558.1"/>
    <property type="molecule type" value="Genomic_DNA"/>
</dbReference>
<dbReference type="AlphaFoldDB" id="A0A1I4L939"/>
<dbReference type="SUPFAM" id="SSF52218">
    <property type="entry name" value="Flavoproteins"/>
    <property type="match status" value="1"/>
</dbReference>
<evidence type="ECO:0000256" key="4">
    <source>
        <dbReference type="ARBA" id="ARBA00017869"/>
    </source>
</evidence>
<proteinExistence type="inferred from homology"/>
<dbReference type="PANTHER" id="PTHR42809:SF1">
    <property type="entry name" value="FLAVODOXIN 1"/>
    <property type="match status" value="1"/>
</dbReference>
<sequence length="164" mass="17811">MAKIGVFYGSTTGITEEIVAGLKDKFTDYEVDLYNAGAASKEDLANYENIIFASSTWGLGELQDDWAEFIEVVKSTNLSGKKVALLGTGDQNMYPDTFVDAIGIIYNVAVEQGAEIVGTTATDDYDFDDSLAVVDGKFVGLVLDDQNHPELTEEKVAAWTVDLF</sequence>
<comment type="function">
    <text evidence="2 9">Low-potential electron donor to a number of redox enzymes.</text>
</comment>
<evidence type="ECO:0000256" key="5">
    <source>
        <dbReference type="ARBA" id="ARBA00022448"/>
    </source>
</evidence>
<evidence type="ECO:0000256" key="6">
    <source>
        <dbReference type="ARBA" id="ARBA00022630"/>
    </source>
</evidence>
<dbReference type="OrthoDB" id="9790745at2"/>
<dbReference type="STRING" id="29563.SAMN02983006_02263"/>
<evidence type="ECO:0000256" key="9">
    <source>
        <dbReference type="PIRNR" id="PIRNR038996"/>
    </source>
</evidence>
<keyword evidence="7 9" id="KW-0288">FMN</keyword>
<dbReference type="GO" id="GO:0016651">
    <property type="term" value="F:oxidoreductase activity, acting on NAD(P)H"/>
    <property type="evidence" value="ECO:0007669"/>
    <property type="project" value="UniProtKB-ARBA"/>
</dbReference>
<keyword evidence="12" id="KW-1185">Reference proteome</keyword>
<evidence type="ECO:0000256" key="7">
    <source>
        <dbReference type="ARBA" id="ARBA00022643"/>
    </source>
</evidence>
<evidence type="ECO:0000256" key="2">
    <source>
        <dbReference type="ARBA" id="ARBA00003297"/>
    </source>
</evidence>
<feature type="domain" description="Flavodoxin-like" evidence="10">
    <location>
        <begin position="4"/>
        <end position="164"/>
    </location>
</feature>
<evidence type="ECO:0000256" key="3">
    <source>
        <dbReference type="ARBA" id="ARBA00005267"/>
    </source>
</evidence>
<keyword evidence="5 9" id="KW-0813">Transport</keyword>
<dbReference type="GO" id="GO:0010181">
    <property type="term" value="F:FMN binding"/>
    <property type="evidence" value="ECO:0007669"/>
    <property type="project" value="UniProtKB-UniRule"/>
</dbReference>
<evidence type="ECO:0000313" key="11">
    <source>
        <dbReference type="EMBL" id="SFL87558.1"/>
    </source>
</evidence>
<evidence type="ECO:0000256" key="8">
    <source>
        <dbReference type="ARBA" id="ARBA00022982"/>
    </source>
</evidence>
<gene>
    <name evidence="11" type="ORF">SAMN02983006_02263</name>
</gene>
<dbReference type="RefSeq" id="WP_089862297.1">
    <property type="nucleotide sequence ID" value="NZ_FOTI01000038.1"/>
</dbReference>
<keyword evidence="8 9" id="KW-0249">Electron transport</keyword>
<reference evidence="11 12" key="1">
    <citation type="submission" date="2016-10" db="EMBL/GenBank/DDBJ databases">
        <authorList>
            <person name="de Groot N.N."/>
        </authorList>
    </citation>
    <scope>NUCLEOTIDE SEQUENCE [LARGE SCALE GENOMIC DNA]</scope>
    <source>
        <strain evidence="11 12">ATCC 51327</strain>
    </source>
</reference>
<dbReference type="Proteomes" id="UP000199006">
    <property type="component" value="Unassembled WGS sequence"/>
</dbReference>
<dbReference type="PIRSF" id="PIRSF038996">
    <property type="entry name" value="FldA"/>
    <property type="match status" value="1"/>
</dbReference>
<dbReference type="NCBIfam" id="TIGR01752">
    <property type="entry name" value="flav_long"/>
    <property type="match status" value="1"/>
</dbReference>
<protein>
    <recommendedName>
        <fullName evidence="4 9">Flavodoxin</fullName>
    </recommendedName>
</protein>
<name>A0A1I4L939_9FIRM</name>
<dbReference type="InterPro" id="IPR050619">
    <property type="entry name" value="Flavodoxin"/>
</dbReference>
<evidence type="ECO:0000313" key="12">
    <source>
        <dbReference type="Proteomes" id="UP000199006"/>
    </source>
</evidence>
<dbReference type="PROSITE" id="PS50902">
    <property type="entry name" value="FLAVODOXIN_LIKE"/>
    <property type="match status" value="1"/>
</dbReference>
<dbReference type="PRINTS" id="PR00369">
    <property type="entry name" value="FLAVODOXIN"/>
</dbReference>
<comment type="cofactor">
    <cofactor evidence="1 9">
        <name>FMN</name>
        <dbReference type="ChEBI" id="CHEBI:58210"/>
    </cofactor>
</comment>
<dbReference type="InterPro" id="IPR029039">
    <property type="entry name" value="Flavoprotein-like_sf"/>
</dbReference>
<accession>A0A1I4L939</accession>
<dbReference type="NCBIfam" id="NF006739">
    <property type="entry name" value="PRK09267.1-5"/>
    <property type="match status" value="1"/>
</dbReference>
<dbReference type="InterPro" id="IPR008254">
    <property type="entry name" value="Flavodoxin/NO_synth"/>
</dbReference>
<dbReference type="PANTHER" id="PTHR42809">
    <property type="entry name" value="FLAVODOXIN 2"/>
    <property type="match status" value="1"/>
</dbReference>
<dbReference type="Pfam" id="PF00258">
    <property type="entry name" value="Flavodoxin_1"/>
    <property type="match status" value="1"/>
</dbReference>
<dbReference type="Gene3D" id="3.40.50.360">
    <property type="match status" value="1"/>
</dbReference>
<dbReference type="GO" id="GO:0009055">
    <property type="term" value="F:electron transfer activity"/>
    <property type="evidence" value="ECO:0007669"/>
    <property type="project" value="UniProtKB-UniRule"/>
</dbReference>